<keyword evidence="2 3" id="KW-0732">Signal</keyword>
<keyword evidence="5" id="KW-1185">Reference proteome</keyword>
<organism evidence="4 5">
    <name type="scientific">Pseudovibrio axinellae</name>
    <dbReference type="NCBI Taxonomy" id="989403"/>
    <lineage>
        <taxon>Bacteria</taxon>
        <taxon>Pseudomonadati</taxon>
        <taxon>Pseudomonadota</taxon>
        <taxon>Alphaproteobacteria</taxon>
        <taxon>Hyphomicrobiales</taxon>
        <taxon>Stappiaceae</taxon>
        <taxon>Pseudovibrio</taxon>
    </lineage>
</organism>
<dbReference type="OrthoDB" id="9802896at2"/>
<dbReference type="PANTHER" id="PTHR35841">
    <property type="entry name" value="PHOSPHONATES-BINDING PERIPLASMIC PROTEIN"/>
    <property type="match status" value="1"/>
</dbReference>
<proteinExistence type="inferred from homology"/>
<reference evidence="4 5" key="1">
    <citation type="journal article" date="2016" name="Front. Microbiol.">
        <title>Comparative Genomic Analysis Reveals a Diverse Repertoire of Genes Involved in Prokaryote-Eukaryote Interactions within the Pseudovibrio Genus.</title>
        <authorList>
            <person name="Romano S."/>
            <person name="Fernandez-Guerra A."/>
            <person name="Reen F.J."/>
            <person name="Glockner F.O."/>
            <person name="Crowley S.P."/>
            <person name="O'Sullivan O."/>
            <person name="Cotter P.D."/>
            <person name="Adams C."/>
            <person name="Dobson A.D."/>
            <person name="O'Gara F."/>
        </authorList>
    </citation>
    <scope>NUCLEOTIDE SEQUENCE [LARGE SCALE GENOMIC DNA]</scope>
    <source>
        <strain evidence="4 5">Ad2</strain>
    </source>
</reference>
<dbReference type="InterPro" id="IPR005770">
    <property type="entry name" value="PhnD"/>
</dbReference>
<dbReference type="EMBL" id="LMCB01000001">
    <property type="protein sequence ID" value="KZL22153.1"/>
    <property type="molecule type" value="Genomic_DNA"/>
</dbReference>
<dbReference type="AlphaFoldDB" id="A0A166BDI0"/>
<gene>
    <name evidence="4" type="primary">phnD_2</name>
    <name evidence="4" type="ORF">PsAD2_00179</name>
</gene>
<evidence type="ECO:0000256" key="3">
    <source>
        <dbReference type="SAM" id="SignalP"/>
    </source>
</evidence>
<dbReference type="GO" id="GO:0043190">
    <property type="term" value="C:ATP-binding cassette (ABC) transporter complex"/>
    <property type="evidence" value="ECO:0007669"/>
    <property type="project" value="InterPro"/>
</dbReference>
<evidence type="ECO:0000256" key="1">
    <source>
        <dbReference type="ARBA" id="ARBA00007162"/>
    </source>
</evidence>
<dbReference type="Gene3D" id="3.40.190.10">
    <property type="entry name" value="Periplasmic binding protein-like II"/>
    <property type="match status" value="2"/>
</dbReference>
<sequence>MGSRRNFVKGAVAALIMAAGTFSSSLFAAQHSQADELKLAFIPQENPEKLLGDIKVITKWLSDQTGVEVKGFVTIDHAAAVEALRNGDADISFMGALPFVLAEKEIGAKPLLSEIYKGAASYTGRIFVRKDSGIKSLADLKGKTIAFADPISESGYMYPLNLFVEAGLFAEPSDAGNFFDRSYFAGGYQQSMQAMAAGLVDAAGSSQYADLLLTPQQQSEVISIAESEPIPSHMVIARNGLDAGLEAKFVEAMLALNTAENKQYLAYIYGPEGYVKSNTDDYDGVRALARRYGLMK</sequence>
<feature type="chain" id="PRO_5007871160" evidence="3">
    <location>
        <begin position="29"/>
        <end position="296"/>
    </location>
</feature>
<evidence type="ECO:0000313" key="5">
    <source>
        <dbReference type="Proteomes" id="UP000076577"/>
    </source>
</evidence>
<name>A0A166BDI0_9HYPH</name>
<dbReference type="SUPFAM" id="SSF53850">
    <property type="entry name" value="Periplasmic binding protein-like II"/>
    <property type="match status" value="1"/>
</dbReference>
<dbReference type="Pfam" id="PF12974">
    <property type="entry name" value="Phosphonate-bd"/>
    <property type="match status" value="1"/>
</dbReference>
<accession>A0A166BDI0</accession>
<dbReference type="Proteomes" id="UP000076577">
    <property type="component" value="Unassembled WGS sequence"/>
</dbReference>
<dbReference type="InterPro" id="IPR006311">
    <property type="entry name" value="TAT_signal"/>
</dbReference>
<evidence type="ECO:0000256" key="2">
    <source>
        <dbReference type="ARBA" id="ARBA00022729"/>
    </source>
</evidence>
<dbReference type="PANTHER" id="PTHR35841:SF1">
    <property type="entry name" value="PHOSPHONATES-BINDING PERIPLASMIC PROTEIN"/>
    <property type="match status" value="1"/>
</dbReference>
<dbReference type="NCBIfam" id="TIGR01098">
    <property type="entry name" value="3A0109s03R"/>
    <property type="match status" value="1"/>
</dbReference>
<dbReference type="GO" id="GO:0055085">
    <property type="term" value="P:transmembrane transport"/>
    <property type="evidence" value="ECO:0007669"/>
    <property type="project" value="InterPro"/>
</dbReference>
<comment type="similarity">
    <text evidence="1">Belongs to the phosphate/phosphite/phosphonate binding protein family.</text>
</comment>
<protein>
    <submittedName>
        <fullName evidence="4">Phosphate-import protein PhnD</fullName>
    </submittedName>
</protein>
<comment type="caution">
    <text evidence="4">The sequence shown here is derived from an EMBL/GenBank/DDBJ whole genome shotgun (WGS) entry which is preliminary data.</text>
</comment>
<dbReference type="PATRIC" id="fig|989403.3.peg.188"/>
<dbReference type="STRING" id="989403.SAMN05421798_10320"/>
<evidence type="ECO:0000313" key="4">
    <source>
        <dbReference type="EMBL" id="KZL22153.1"/>
    </source>
</evidence>
<feature type="signal peptide" evidence="3">
    <location>
        <begin position="1"/>
        <end position="28"/>
    </location>
</feature>
<dbReference type="PROSITE" id="PS51318">
    <property type="entry name" value="TAT"/>
    <property type="match status" value="1"/>
</dbReference>
<dbReference type="RefSeq" id="WP_074881963.1">
    <property type="nucleotide sequence ID" value="NZ_FOFM01000003.1"/>
</dbReference>
<dbReference type="CDD" id="cd01071">
    <property type="entry name" value="PBP2_PhnD_like"/>
    <property type="match status" value="1"/>
</dbReference>